<organism evidence="2 3">
    <name type="scientific">Cudoniella acicularis</name>
    <dbReference type="NCBI Taxonomy" id="354080"/>
    <lineage>
        <taxon>Eukaryota</taxon>
        <taxon>Fungi</taxon>
        <taxon>Dikarya</taxon>
        <taxon>Ascomycota</taxon>
        <taxon>Pezizomycotina</taxon>
        <taxon>Leotiomycetes</taxon>
        <taxon>Helotiales</taxon>
        <taxon>Tricladiaceae</taxon>
        <taxon>Cudoniella</taxon>
    </lineage>
</organism>
<gene>
    <name evidence="2" type="ORF">G7Y89_g13663</name>
</gene>
<dbReference type="EMBL" id="JAAMPI010001635">
    <property type="protein sequence ID" value="KAF4624507.1"/>
    <property type="molecule type" value="Genomic_DNA"/>
</dbReference>
<proteinExistence type="predicted"/>
<evidence type="ECO:0000313" key="2">
    <source>
        <dbReference type="EMBL" id="KAF4624507.1"/>
    </source>
</evidence>
<reference evidence="2 3" key="1">
    <citation type="submission" date="2020-03" db="EMBL/GenBank/DDBJ databases">
        <title>Draft Genome Sequence of Cudoniella acicularis.</title>
        <authorList>
            <person name="Buettner E."/>
            <person name="Kellner H."/>
        </authorList>
    </citation>
    <scope>NUCLEOTIDE SEQUENCE [LARGE SCALE GENOMIC DNA]</scope>
    <source>
        <strain evidence="2 3">DSM 108380</strain>
    </source>
</reference>
<dbReference type="Proteomes" id="UP000566819">
    <property type="component" value="Unassembled WGS sequence"/>
</dbReference>
<accession>A0A8H4VW77</accession>
<keyword evidence="3" id="KW-1185">Reference proteome</keyword>
<feature type="region of interest" description="Disordered" evidence="1">
    <location>
        <begin position="186"/>
        <end position="219"/>
    </location>
</feature>
<evidence type="ECO:0000313" key="3">
    <source>
        <dbReference type="Proteomes" id="UP000566819"/>
    </source>
</evidence>
<protein>
    <submittedName>
        <fullName evidence="2">Uncharacterized protein</fullName>
    </submittedName>
</protein>
<comment type="caution">
    <text evidence="2">The sequence shown here is derived from an EMBL/GenBank/DDBJ whole genome shotgun (WGS) entry which is preliminary data.</text>
</comment>
<name>A0A8H4VW77_9HELO</name>
<evidence type="ECO:0000256" key="1">
    <source>
        <dbReference type="SAM" id="MobiDB-lite"/>
    </source>
</evidence>
<sequence length="219" mass="25550">MYVPWICRIWSRKYSSVEYHVVDMFVAHFAFRGGFVDGMVLGRKSSNVEKREKMLKQERFLFAKVSGSCWTPVRVKTTSKLRVSTHTNIQSTRMKQKMAMIKMTKTNERITGRKKMRYTLPPTPAAAIIWEADTEHCLEMAPDLVEAKTNFIDCQRRIEKRVWHLGDLIDDWNKLSVFNEDDALRMPTGPNVVELDDKSSENNTKSSHLLNPRNRPRKN</sequence>
<dbReference type="AlphaFoldDB" id="A0A8H4VW77"/>